<evidence type="ECO:0000313" key="9">
    <source>
        <dbReference type="EMBL" id="SDD26236.1"/>
    </source>
</evidence>
<keyword evidence="6" id="KW-0697">Rotamase</keyword>
<keyword evidence="8 9" id="KW-0413">Isomerase</keyword>
<comment type="catalytic activity">
    <reaction evidence="1">
        <text>[protein]-peptidylproline (omega=180) = [protein]-peptidylproline (omega=0)</text>
        <dbReference type="Rhea" id="RHEA:16237"/>
        <dbReference type="Rhea" id="RHEA-COMP:10747"/>
        <dbReference type="Rhea" id="RHEA-COMP:10748"/>
        <dbReference type="ChEBI" id="CHEBI:83833"/>
        <dbReference type="ChEBI" id="CHEBI:83834"/>
        <dbReference type="EC" id="5.2.1.8"/>
    </reaction>
</comment>
<reference evidence="10" key="1">
    <citation type="submission" date="2016-10" db="EMBL/GenBank/DDBJ databases">
        <authorList>
            <person name="Varghese N."/>
            <person name="Submissions S."/>
        </authorList>
    </citation>
    <scope>NUCLEOTIDE SEQUENCE [LARGE SCALE GENOMIC DNA]</scope>
    <source>
        <strain evidence="10">DSM 23095</strain>
    </source>
</reference>
<keyword evidence="7" id="KW-0143">Chaperone</keyword>
<sequence>MEIQSSAVVGLTYELKVSKIEDDIESVPFSVEVRDEEDPFYFLFGQSGLPERFEELLKGKKEGDDFAFSLSVEEAYGEPDDDLLVNLPKSQFSQDRGFSEEMIKEGEFLPLMDENGYPMQAKILKDLGETILLDFNHPLVGFDLHFEGSIIEVREATPDEIAHGHVHGEGGEEE</sequence>
<name>A0A1G6TCF5_9BACT</name>
<keyword evidence="10" id="KW-1185">Reference proteome</keyword>
<dbReference type="EMBL" id="FNAC01000021">
    <property type="protein sequence ID" value="SDD26236.1"/>
    <property type="molecule type" value="Genomic_DNA"/>
</dbReference>
<evidence type="ECO:0000256" key="2">
    <source>
        <dbReference type="ARBA" id="ARBA00004496"/>
    </source>
</evidence>
<dbReference type="RefSeq" id="WP_169712747.1">
    <property type="nucleotide sequence ID" value="NZ_FNAC01000021.1"/>
</dbReference>
<comment type="subcellular location">
    <subcellularLocation>
        <location evidence="2">Cytoplasm</location>
    </subcellularLocation>
</comment>
<dbReference type="Gene3D" id="3.10.50.40">
    <property type="match status" value="1"/>
</dbReference>
<dbReference type="InterPro" id="IPR046357">
    <property type="entry name" value="PPIase_dom_sf"/>
</dbReference>
<dbReference type="Proteomes" id="UP000199060">
    <property type="component" value="Unassembled WGS sequence"/>
</dbReference>
<dbReference type="AlphaFoldDB" id="A0A1G6TCF5"/>
<evidence type="ECO:0000256" key="1">
    <source>
        <dbReference type="ARBA" id="ARBA00000971"/>
    </source>
</evidence>
<evidence type="ECO:0000256" key="5">
    <source>
        <dbReference type="ARBA" id="ARBA00022490"/>
    </source>
</evidence>
<evidence type="ECO:0000256" key="4">
    <source>
        <dbReference type="ARBA" id="ARBA00013194"/>
    </source>
</evidence>
<evidence type="ECO:0000256" key="6">
    <source>
        <dbReference type="ARBA" id="ARBA00023110"/>
    </source>
</evidence>
<organism evidence="9 10">
    <name type="scientific">Algoriphagus faecimaris</name>
    <dbReference type="NCBI Taxonomy" id="686796"/>
    <lineage>
        <taxon>Bacteria</taxon>
        <taxon>Pseudomonadati</taxon>
        <taxon>Bacteroidota</taxon>
        <taxon>Cytophagia</taxon>
        <taxon>Cytophagales</taxon>
        <taxon>Cyclobacteriaceae</taxon>
        <taxon>Algoriphagus</taxon>
    </lineage>
</organism>
<dbReference type="PANTHER" id="PTHR47861">
    <property type="entry name" value="FKBP-TYPE PEPTIDYL-PROLYL CIS-TRANS ISOMERASE SLYD"/>
    <property type="match status" value="1"/>
</dbReference>
<protein>
    <recommendedName>
        <fullName evidence="4">peptidylprolyl isomerase</fullName>
        <ecNumber evidence="4">5.2.1.8</ecNumber>
    </recommendedName>
</protein>
<dbReference type="SUPFAM" id="SSF54534">
    <property type="entry name" value="FKBP-like"/>
    <property type="match status" value="1"/>
</dbReference>
<dbReference type="GO" id="GO:0005737">
    <property type="term" value="C:cytoplasm"/>
    <property type="evidence" value="ECO:0007669"/>
    <property type="project" value="UniProtKB-SubCell"/>
</dbReference>
<evidence type="ECO:0000256" key="3">
    <source>
        <dbReference type="ARBA" id="ARBA00006577"/>
    </source>
</evidence>
<dbReference type="EC" id="5.2.1.8" evidence="4"/>
<dbReference type="PANTHER" id="PTHR47861:SF3">
    <property type="entry name" value="FKBP-TYPE PEPTIDYL-PROLYL CIS-TRANS ISOMERASE SLYD"/>
    <property type="match status" value="1"/>
</dbReference>
<evidence type="ECO:0000256" key="7">
    <source>
        <dbReference type="ARBA" id="ARBA00023186"/>
    </source>
</evidence>
<keyword evidence="5" id="KW-0963">Cytoplasm</keyword>
<proteinExistence type="inferred from homology"/>
<comment type="similarity">
    <text evidence="3">Belongs to the FKBP-type PPIase family.</text>
</comment>
<dbReference type="STRING" id="686796.SAMN04488104_102162"/>
<dbReference type="GO" id="GO:0003755">
    <property type="term" value="F:peptidyl-prolyl cis-trans isomerase activity"/>
    <property type="evidence" value="ECO:0007669"/>
    <property type="project" value="UniProtKB-KW"/>
</dbReference>
<accession>A0A1G6TCF5</accession>
<gene>
    <name evidence="9" type="ORF">SAMN04488104_102162</name>
</gene>
<evidence type="ECO:0000256" key="8">
    <source>
        <dbReference type="ARBA" id="ARBA00023235"/>
    </source>
</evidence>
<evidence type="ECO:0000313" key="10">
    <source>
        <dbReference type="Proteomes" id="UP000199060"/>
    </source>
</evidence>